<dbReference type="PANTHER" id="PTHR12496">
    <property type="entry name" value="CGI-41 METHYLTRANSFERASE"/>
    <property type="match status" value="1"/>
</dbReference>
<organism evidence="2 3">
    <name type="scientific">Myotis davidii</name>
    <name type="common">David's myotis</name>
    <dbReference type="NCBI Taxonomy" id="225400"/>
    <lineage>
        <taxon>Eukaryota</taxon>
        <taxon>Metazoa</taxon>
        <taxon>Chordata</taxon>
        <taxon>Craniata</taxon>
        <taxon>Vertebrata</taxon>
        <taxon>Euteleostomi</taxon>
        <taxon>Mammalia</taxon>
        <taxon>Eutheria</taxon>
        <taxon>Laurasiatheria</taxon>
        <taxon>Chiroptera</taxon>
        <taxon>Yangochiroptera</taxon>
        <taxon>Vespertilionidae</taxon>
        <taxon>Myotis</taxon>
    </lineage>
</organism>
<evidence type="ECO:0000313" key="2">
    <source>
        <dbReference type="EMBL" id="ELK31923.1"/>
    </source>
</evidence>
<dbReference type="eggNOG" id="KOG2651">
    <property type="taxonomic scope" value="Eukaryota"/>
</dbReference>
<dbReference type="InterPro" id="IPR052220">
    <property type="entry name" value="METTL25"/>
</dbReference>
<sequence>MKSIEGDQRLVESTQHLGQELLQTLEKEEKRNPQAAGGGLPCPGGICREATESRPWPPNPLLLGSTRDGHPACPAKLHRPDVQGIPRVHELKTEEYVQQGLQRVGLDPQLPLNLAALQAHQAQENRMVASSSLALLLAPLVETLILLDRLLYLQEQGFHSELLPIFSPELPPRNLVLVATKRPLGQAFSVLETEDAGAL</sequence>
<dbReference type="EMBL" id="KB105943">
    <property type="protein sequence ID" value="ELK31923.1"/>
    <property type="molecule type" value="Genomic_DNA"/>
</dbReference>
<keyword evidence="3" id="KW-1185">Reference proteome</keyword>
<dbReference type="AlphaFoldDB" id="L5M2H5"/>
<proteinExistence type="predicted"/>
<accession>L5M2H5</accession>
<feature type="region of interest" description="Disordered" evidence="1">
    <location>
        <begin position="29"/>
        <end position="57"/>
    </location>
</feature>
<dbReference type="PANTHER" id="PTHR12496:SF2">
    <property type="entry name" value="METHYLTRANSFERASE-LIKE PROTEIN 25B"/>
    <property type="match status" value="1"/>
</dbReference>
<dbReference type="Proteomes" id="UP000010556">
    <property type="component" value="Unassembled WGS sequence"/>
</dbReference>
<protein>
    <submittedName>
        <fullName evidence="2">Protein RRNAD1</fullName>
    </submittedName>
</protein>
<reference evidence="3" key="1">
    <citation type="journal article" date="2013" name="Science">
        <title>Comparative analysis of bat genomes provides insight into the evolution of flight and immunity.</title>
        <authorList>
            <person name="Zhang G."/>
            <person name="Cowled C."/>
            <person name="Shi Z."/>
            <person name="Huang Z."/>
            <person name="Bishop-Lilly K.A."/>
            <person name="Fang X."/>
            <person name="Wynne J.W."/>
            <person name="Xiong Z."/>
            <person name="Baker M.L."/>
            <person name="Zhao W."/>
            <person name="Tachedjian M."/>
            <person name="Zhu Y."/>
            <person name="Zhou P."/>
            <person name="Jiang X."/>
            <person name="Ng J."/>
            <person name="Yang L."/>
            <person name="Wu L."/>
            <person name="Xiao J."/>
            <person name="Feng Y."/>
            <person name="Chen Y."/>
            <person name="Sun X."/>
            <person name="Zhang Y."/>
            <person name="Marsh G.A."/>
            <person name="Crameri G."/>
            <person name="Broder C.C."/>
            <person name="Frey K.G."/>
            <person name="Wang L.F."/>
            <person name="Wang J."/>
        </authorList>
    </citation>
    <scope>NUCLEOTIDE SEQUENCE [LARGE SCALE GENOMIC DNA]</scope>
</reference>
<name>L5M2H5_MYODS</name>
<evidence type="ECO:0000313" key="3">
    <source>
        <dbReference type="Proteomes" id="UP000010556"/>
    </source>
</evidence>
<gene>
    <name evidence="2" type="ORF">MDA_GLEAN10018935</name>
</gene>
<evidence type="ECO:0000256" key="1">
    <source>
        <dbReference type="SAM" id="MobiDB-lite"/>
    </source>
</evidence>